<evidence type="ECO:0000259" key="6">
    <source>
        <dbReference type="PROSITE" id="PS50135"/>
    </source>
</evidence>
<keyword evidence="2 4" id="KW-0863">Zinc-finger</keyword>
<evidence type="ECO:0000259" key="5">
    <source>
        <dbReference type="PROSITE" id="PS50089"/>
    </source>
</evidence>
<dbReference type="InterPro" id="IPR000433">
    <property type="entry name" value="Znf_ZZ"/>
</dbReference>
<dbReference type="KEGG" id="pmrn:116938732"/>
<dbReference type="SMART" id="SM00184">
    <property type="entry name" value="RING"/>
    <property type="match status" value="2"/>
</dbReference>
<dbReference type="PANTHER" id="PTHR21540:SF3">
    <property type="entry name" value="E3 UBIQUITIN-PROTEIN LIGASE ZSWIM2"/>
    <property type="match status" value="1"/>
</dbReference>
<evidence type="ECO:0000313" key="9">
    <source>
        <dbReference type="RefSeq" id="XP_032802159.1"/>
    </source>
</evidence>
<evidence type="ECO:0000259" key="7">
    <source>
        <dbReference type="PROSITE" id="PS50966"/>
    </source>
</evidence>
<dbReference type="SUPFAM" id="SSF57850">
    <property type="entry name" value="RING/U-box"/>
    <property type="match status" value="2"/>
</dbReference>
<dbReference type="InterPro" id="IPR043145">
    <property type="entry name" value="Znf_ZZ_sf"/>
</dbReference>
<dbReference type="InterPro" id="IPR001841">
    <property type="entry name" value="Znf_RING"/>
</dbReference>
<dbReference type="InterPro" id="IPR039903">
    <property type="entry name" value="Zswim2"/>
</dbReference>
<gene>
    <name evidence="9 10" type="primary">ZSWIM2</name>
</gene>
<dbReference type="Pfam" id="PF00569">
    <property type="entry name" value="ZZ"/>
    <property type="match status" value="1"/>
</dbReference>
<dbReference type="GO" id="GO:0061630">
    <property type="term" value="F:ubiquitin protein ligase activity"/>
    <property type="evidence" value="ECO:0007669"/>
    <property type="project" value="InterPro"/>
</dbReference>
<accession>A0AAJ7WLG7</accession>
<dbReference type="Gene3D" id="3.30.60.90">
    <property type="match status" value="1"/>
</dbReference>
<dbReference type="CDD" id="cd16494">
    <property type="entry name" value="RING-CH-C4HC3_ZSWM2"/>
    <property type="match status" value="1"/>
</dbReference>
<dbReference type="Proteomes" id="UP001318040">
    <property type="component" value="Chromosome 4"/>
</dbReference>
<dbReference type="InterPro" id="IPR007527">
    <property type="entry name" value="Znf_SWIM"/>
</dbReference>
<dbReference type="InterPro" id="IPR013083">
    <property type="entry name" value="Znf_RING/FYVE/PHD"/>
</dbReference>
<feature type="domain" description="SWIM-type" evidence="7">
    <location>
        <begin position="47"/>
        <end position="82"/>
    </location>
</feature>
<evidence type="ECO:0000313" key="8">
    <source>
        <dbReference type="Proteomes" id="UP001318040"/>
    </source>
</evidence>
<evidence type="ECO:0000256" key="1">
    <source>
        <dbReference type="ARBA" id="ARBA00022723"/>
    </source>
</evidence>
<protein>
    <submittedName>
        <fullName evidence="9 10">E3 ubiquitin-protein ligase ZSWIM2 isoform X1</fullName>
    </submittedName>
</protein>
<reference evidence="9 10" key="1">
    <citation type="submission" date="2025-04" db="UniProtKB">
        <authorList>
            <consortium name="RefSeq"/>
        </authorList>
    </citation>
    <scope>IDENTIFICATION</scope>
    <source>
        <tissue evidence="9 10">Sperm</tissue>
    </source>
</reference>
<dbReference type="Pfam" id="PF04434">
    <property type="entry name" value="SWIM"/>
    <property type="match status" value="1"/>
</dbReference>
<keyword evidence="8" id="KW-1185">Reference proteome</keyword>
<sequence>MSRSVRWRREASDLVSWSQDQALNTTMYILRQFGPTGFMLQEEGQRSTVKVLLGDPHHCSCQTFCKEKDLCKHICWLLLKKFRLPREHEYAFQVGLVAREIVELLSGFHHKQAARPANTQPTHLSNVAHAGSHASMAQKDIGINDICPICQEKLFKRRLPVTYCRHGCGNSVHISCMKMWADHQTREGDDGSMTLSCPLCRECFGTYALLQEEANNAEQLITAAERVRLHINSGIACHHCQMRPIQGTCYRCAECMDIHLCQECFLARNHFHHMFVFRKTRSSSWCPVQTESGQLLPSVKNQGTNAREQGCTNAIASCPGEALQESALASLPILSVGPRSRLMAPGRQCRVCLRSFRQGQHVRPLPCRHMVYSAVCGNQACPSFTKCDLAGNAFVRRYFSTRVGKFIITELWMQVLAQECFCNRQDTKLDTTLGDANASRPSS</sequence>
<dbReference type="SMART" id="SM00291">
    <property type="entry name" value="ZnF_ZZ"/>
    <property type="match status" value="1"/>
</dbReference>
<dbReference type="Gene3D" id="3.30.40.10">
    <property type="entry name" value="Zinc/RING finger domain, C3HC4 (zinc finger)"/>
    <property type="match status" value="1"/>
</dbReference>
<evidence type="ECO:0000313" key="10">
    <source>
        <dbReference type="RefSeq" id="XP_032802160.1"/>
    </source>
</evidence>
<dbReference type="PANTHER" id="PTHR21540">
    <property type="entry name" value="RING FINGER AND SWIM DOMAIN-CONTAINING PROTEIN 2"/>
    <property type="match status" value="1"/>
</dbReference>
<evidence type="ECO:0000256" key="3">
    <source>
        <dbReference type="ARBA" id="ARBA00022833"/>
    </source>
</evidence>
<dbReference type="RefSeq" id="XP_032802159.1">
    <property type="nucleotide sequence ID" value="XM_032946268.1"/>
</dbReference>
<dbReference type="PROSITE" id="PS50135">
    <property type="entry name" value="ZF_ZZ_2"/>
    <property type="match status" value="1"/>
</dbReference>
<feature type="domain" description="ZZ-type" evidence="6">
    <location>
        <begin position="232"/>
        <end position="283"/>
    </location>
</feature>
<dbReference type="AlphaFoldDB" id="A0AAJ7WLG7"/>
<dbReference type="RefSeq" id="XP_032802160.1">
    <property type="nucleotide sequence ID" value="XM_032946269.1"/>
</dbReference>
<dbReference type="PROSITE" id="PS50966">
    <property type="entry name" value="ZF_SWIM"/>
    <property type="match status" value="1"/>
</dbReference>
<name>A0AAJ7WLG7_PETMA</name>
<keyword evidence="3" id="KW-0862">Zinc</keyword>
<feature type="domain" description="RING-type" evidence="5">
    <location>
        <begin position="147"/>
        <end position="201"/>
    </location>
</feature>
<keyword evidence="1" id="KW-0479">Metal-binding</keyword>
<dbReference type="PROSITE" id="PS01357">
    <property type="entry name" value="ZF_ZZ_1"/>
    <property type="match status" value="1"/>
</dbReference>
<dbReference type="PROSITE" id="PS50089">
    <property type="entry name" value="ZF_RING_2"/>
    <property type="match status" value="1"/>
</dbReference>
<dbReference type="CTD" id="151112"/>
<dbReference type="GO" id="GO:0008270">
    <property type="term" value="F:zinc ion binding"/>
    <property type="evidence" value="ECO:0007669"/>
    <property type="project" value="UniProtKB-KW"/>
</dbReference>
<evidence type="ECO:0000256" key="2">
    <source>
        <dbReference type="ARBA" id="ARBA00022771"/>
    </source>
</evidence>
<proteinExistence type="predicted"/>
<evidence type="ECO:0000256" key="4">
    <source>
        <dbReference type="PROSITE-ProRule" id="PRU00228"/>
    </source>
</evidence>
<organism evidence="8 9">
    <name type="scientific">Petromyzon marinus</name>
    <name type="common">Sea lamprey</name>
    <dbReference type="NCBI Taxonomy" id="7757"/>
    <lineage>
        <taxon>Eukaryota</taxon>
        <taxon>Metazoa</taxon>
        <taxon>Chordata</taxon>
        <taxon>Craniata</taxon>
        <taxon>Vertebrata</taxon>
        <taxon>Cyclostomata</taxon>
        <taxon>Hyperoartia</taxon>
        <taxon>Petromyzontiformes</taxon>
        <taxon>Petromyzontidae</taxon>
        <taxon>Petromyzon</taxon>
    </lineage>
</organism>